<gene>
    <name evidence="5" type="ORF">ADEAN_000505300</name>
</gene>
<dbReference type="Gene3D" id="3.30.300.30">
    <property type="match status" value="1"/>
</dbReference>
<dbReference type="PROSITE" id="PS00455">
    <property type="entry name" value="AMP_BINDING"/>
    <property type="match status" value="1"/>
</dbReference>
<dbReference type="PANTHER" id="PTHR24096:SF149">
    <property type="entry name" value="AMP-BINDING DOMAIN-CONTAINING PROTEIN-RELATED"/>
    <property type="match status" value="1"/>
</dbReference>
<protein>
    <submittedName>
        <fullName evidence="5">AMP-binding enzyme/AMP-binding enzyme C-terminal domain containing protein, putative</fullName>
    </submittedName>
</protein>
<proteinExistence type="inferred from homology"/>
<keyword evidence="2" id="KW-0436">Ligase</keyword>
<sequence length="615" mass="69242">MLRRVPFAPLSLFRKALLPTATSLALFPQQRFSSSAKNPKIDILGPDDDVHKVSKSPEEWRVYQSLYPSVLPEVEQHNSLCEFMFGRWDREPNHTAMIQHETKRRLTFAETRKMTEAAASVLYYGHNIRKGDVVCIALLNNIFYAPFTYGIMRLGAVVTTANAITTPETLCFQLEASNTKTIVSSRIFQKTMEDAAVMIKKSTGKAISVLYIEDFDRIADQASALPSSYTAMEEAKPDDVVFLPFSSGTTGTPKATQLTNKSLTACIIQWSSPSNFHTSHTYLSILPFFHIYGFTVVMSVVLAGNATQIIMSRYMAEEYLDNVKEYKVTHSFVAPPVVISLVNKLEAPGNEYDFSSMKFIVCSAAPLSEDIGRRMAKVNPNLKLAQGWGMTEMSPTCSTCPDNQPTIDYRIPGCLIPDTEMRVVKVDDNQQSGADKSRGVDVENEGDEGELWVRGPQMMKGYLDKEQTDIAIQDGWYRTGDMGYIGKRKEFRVSGRLKELIKYKGFQVSPPEVEAELIKHPWVQDCIVIGVNDPRDVSFENPRALVVLKPDLPTKDAVRASDEIYRYMMRKMPPHKRLHGGVRIVESIMKNATGKLMRRQVRDAELEYMKGEGKE</sequence>
<dbReference type="Proteomes" id="UP000515908">
    <property type="component" value="Chromosome 09"/>
</dbReference>
<evidence type="ECO:0000256" key="1">
    <source>
        <dbReference type="ARBA" id="ARBA00006432"/>
    </source>
</evidence>
<organism evidence="5 6">
    <name type="scientific">Angomonas deanei</name>
    <dbReference type="NCBI Taxonomy" id="59799"/>
    <lineage>
        <taxon>Eukaryota</taxon>
        <taxon>Discoba</taxon>
        <taxon>Euglenozoa</taxon>
        <taxon>Kinetoplastea</taxon>
        <taxon>Metakinetoplastina</taxon>
        <taxon>Trypanosomatida</taxon>
        <taxon>Trypanosomatidae</taxon>
        <taxon>Strigomonadinae</taxon>
        <taxon>Angomonas</taxon>
    </lineage>
</organism>
<dbReference type="Pfam" id="PF13193">
    <property type="entry name" value="AMP-binding_C"/>
    <property type="match status" value="1"/>
</dbReference>
<dbReference type="VEuPathDB" id="TriTrypDB:ADEAN_000505300"/>
<dbReference type="InterPro" id="IPR045851">
    <property type="entry name" value="AMP-bd_C_sf"/>
</dbReference>
<dbReference type="Gene3D" id="3.40.50.12780">
    <property type="entry name" value="N-terminal domain of ligase-like"/>
    <property type="match status" value="1"/>
</dbReference>
<dbReference type="InterPro" id="IPR042099">
    <property type="entry name" value="ANL_N_sf"/>
</dbReference>
<feature type="domain" description="AMP-dependent synthetase/ligase" evidence="3">
    <location>
        <begin position="88"/>
        <end position="463"/>
    </location>
</feature>
<evidence type="ECO:0000313" key="6">
    <source>
        <dbReference type="Proteomes" id="UP000515908"/>
    </source>
</evidence>
<keyword evidence="6" id="KW-1185">Reference proteome</keyword>
<dbReference type="InterPro" id="IPR020845">
    <property type="entry name" value="AMP-binding_CS"/>
</dbReference>
<accession>A0A7G2CDV9</accession>
<dbReference type="PANTHER" id="PTHR24096">
    <property type="entry name" value="LONG-CHAIN-FATTY-ACID--COA LIGASE"/>
    <property type="match status" value="1"/>
</dbReference>
<dbReference type="AlphaFoldDB" id="A0A7G2CDV9"/>
<evidence type="ECO:0000256" key="2">
    <source>
        <dbReference type="ARBA" id="ARBA00022598"/>
    </source>
</evidence>
<evidence type="ECO:0000259" key="4">
    <source>
        <dbReference type="Pfam" id="PF13193"/>
    </source>
</evidence>
<dbReference type="Pfam" id="PF00501">
    <property type="entry name" value="AMP-binding"/>
    <property type="match status" value="1"/>
</dbReference>
<evidence type="ECO:0000313" key="5">
    <source>
        <dbReference type="EMBL" id="CAD2217575.1"/>
    </source>
</evidence>
<dbReference type="InterPro" id="IPR025110">
    <property type="entry name" value="AMP-bd_C"/>
</dbReference>
<reference evidence="5 6" key="1">
    <citation type="submission" date="2020-08" db="EMBL/GenBank/DDBJ databases">
        <authorList>
            <person name="Newling K."/>
            <person name="Davey J."/>
            <person name="Forrester S."/>
        </authorList>
    </citation>
    <scope>NUCLEOTIDE SEQUENCE [LARGE SCALE GENOMIC DNA]</scope>
    <source>
        <strain evidence="6">Crithidia deanei Carvalho (ATCC PRA-265)</strain>
    </source>
</reference>
<feature type="domain" description="AMP-binding enzyme C-terminal" evidence="4">
    <location>
        <begin position="512"/>
        <end position="595"/>
    </location>
</feature>
<name>A0A7G2CDV9_9TRYP</name>
<comment type="similarity">
    <text evidence="1">Belongs to the ATP-dependent AMP-binding enzyme family.</text>
</comment>
<dbReference type="SUPFAM" id="SSF56801">
    <property type="entry name" value="Acetyl-CoA synthetase-like"/>
    <property type="match status" value="1"/>
</dbReference>
<dbReference type="InterPro" id="IPR000873">
    <property type="entry name" value="AMP-dep_synth/lig_dom"/>
</dbReference>
<dbReference type="EMBL" id="LR877153">
    <property type="protein sequence ID" value="CAD2217575.1"/>
    <property type="molecule type" value="Genomic_DNA"/>
</dbReference>
<evidence type="ECO:0000259" key="3">
    <source>
        <dbReference type="Pfam" id="PF00501"/>
    </source>
</evidence>
<dbReference type="GO" id="GO:0016405">
    <property type="term" value="F:CoA-ligase activity"/>
    <property type="evidence" value="ECO:0007669"/>
    <property type="project" value="TreeGrafter"/>
</dbReference>